<dbReference type="EMBL" id="AGNL01044131">
    <property type="protein sequence ID" value="EJK50177.1"/>
    <property type="molecule type" value="Genomic_DNA"/>
</dbReference>
<keyword evidence="8" id="KW-1185">Reference proteome</keyword>
<dbReference type="CDD" id="cd18791">
    <property type="entry name" value="SF2_C_RHA"/>
    <property type="match status" value="1"/>
</dbReference>
<evidence type="ECO:0000259" key="5">
    <source>
        <dbReference type="PROSITE" id="PS51192"/>
    </source>
</evidence>
<dbReference type="InterPro" id="IPR001650">
    <property type="entry name" value="Helicase_C-like"/>
</dbReference>
<feature type="domain" description="Helicase C-terminal" evidence="6">
    <location>
        <begin position="898"/>
        <end position="1070"/>
    </location>
</feature>
<dbReference type="InterPro" id="IPR014001">
    <property type="entry name" value="Helicase_ATP-bd"/>
</dbReference>
<feature type="region of interest" description="Disordered" evidence="4">
    <location>
        <begin position="253"/>
        <end position="303"/>
    </location>
</feature>
<evidence type="ECO:0000256" key="4">
    <source>
        <dbReference type="SAM" id="MobiDB-lite"/>
    </source>
</evidence>
<dbReference type="Proteomes" id="UP000266841">
    <property type="component" value="Unassembled WGS sequence"/>
</dbReference>
<dbReference type="PANTHER" id="PTHR18934:SF145">
    <property type="entry name" value="ATP-DEPENDENT RNA HELICASE DHX57-RELATED"/>
    <property type="match status" value="1"/>
</dbReference>
<protein>
    <submittedName>
        <fullName evidence="7">Uncharacterized protein</fullName>
    </submittedName>
</protein>
<dbReference type="PROSITE" id="PS00690">
    <property type="entry name" value="DEAH_ATP_HELICASE"/>
    <property type="match status" value="1"/>
</dbReference>
<dbReference type="Pfam" id="PF00271">
    <property type="entry name" value="Helicase_C"/>
    <property type="match status" value="1"/>
</dbReference>
<feature type="region of interest" description="Disordered" evidence="4">
    <location>
        <begin position="638"/>
        <end position="657"/>
    </location>
</feature>
<keyword evidence="1" id="KW-0547">Nucleotide-binding</keyword>
<dbReference type="InterPro" id="IPR011545">
    <property type="entry name" value="DEAD/DEAH_box_helicase_dom"/>
</dbReference>
<evidence type="ECO:0000256" key="2">
    <source>
        <dbReference type="ARBA" id="ARBA00022801"/>
    </source>
</evidence>
<comment type="caution">
    <text evidence="7">The sequence shown here is derived from an EMBL/GenBank/DDBJ whole genome shotgun (WGS) entry which is preliminary data.</text>
</comment>
<evidence type="ECO:0000256" key="3">
    <source>
        <dbReference type="ARBA" id="ARBA00022840"/>
    </source>
</evidence>
<organism evidence="7 8">
    <name type="scientific">Thalassiosira oceanica</name>
    <name type="common">Marine diatom</name>
    <dbReference type="NCBI Taxonomy" id="159749"/>
    <lineage>
        <taxon>Eukaryota</taxon>
        <taxon>Sar</taxon>
        <taxon>Stramenopiles</taxon>
        <taxon>Ochrophyta</taxon>
        <taxon>Bacillariophyta</taxon>
        <taxon>Coscinodiscophyceae</taxon>
        <taxon>Thalassiosirophycidae</taxon>
        <taxon>Thalassiosirales</taxon>
        <taxon>Thalassiosiraceae</taxon>
        <taxon>Thalassiosira</taxon>
    </lineage>
</organism>
<dbReference type="CDD" id="cd17917">
    <property type="entry name" value="DEXHc_RHA-like"/>
    <property type="match status" value="1"/>
</dbReference>
<name>K0RU78_THAOC</name>
<dbReference type="SMART" id="SM00490">
    <property type="entry name" value="HELICc"/>
    <property type="match status" value="1"/>
</dbReference>
<keyword evidence="3" id="KW-0067">ATP-binding</keyword>
<feature type="region of interest" description="Disordered" evidence="4">
    <location>
        <begin position="74"/>
        <end position="240"/>
    </location>
</feature>
<dbReference type="SMART" id="SM00487">
    <property type="entry name" value="DEXDc"/>
    <property type="match status" value="1"/>
</dbReference>
<dbReference type="InterPro" id="IPR027417">
    <property type="entry name" value="P-loop_NTPase"/>
</dbReference>
<dbReference type="Gene3D" id="1.20.120.1080">
    <property type="match status" value="1"/>
</dbReference>
<feature type="non-terminal residue" evidence="7">
    <location>
        <position position="1"/>
    </location>
</feature>
<dbReference type="PANTHER" id="PTHR18934">
    <property type="entry name" value="ATP-DEPENDENT RNA HELICASE"/>
    <property type="match status" value="1"/>
</dbReference>
<evidence type="ECO:0000313" key="8">
    <source>
        <dbReference type="Proteomes" id="UP000266841"/>
    </source>
</evidence>
<dbReference type="OrthoDB" id="66977at2759"/>
<dbReference type="GO" id="GO:0005524">
    <property type="term" value="F:ATP binding"/>
    <property type="evidence" value="ECO:0007669"/>
    <property type="project" value="UniProtKB-KW"/>
</dbReference>
<keyword evidence="2" id="KW-0378">Hydrolase</keyword>
<dbReference type="PROSITE" id="PS51194">
    <property type="entry name" value="HELICASE_CTER"/>
    <property type="match status" value="1"/>
</dbReference>
<dbReference type="PROSITE" id="PS51192">
    <property type="entry name" value="HELICASE_ATP_BIND_1"/>
    <property type="match status" value="1"/>
</dbReference>
<dbReference type="InterPro" id="IPR002464">
    <property type="entry name" value="DNA/RNA_helicase_DEAH_CS"/>
</dbReference>
<feature type="region of interest" description="Disordered" evidence="4">
    <location>
        <begin position="1817"/>
        <end position="1865"/>
    </location>
</feature>
<feature type="compositionally biased region" description="Basic and acidic residues" evidence="4">
    <location>
        <begin position="259"/>
        <end position="276"/>
    </location>
</feature>
<dbReference type="SUPFAM" id="SSF52540">
    <property type="entry name" value="P-loop containing nucleoside triphosphate hydrolases"/>
    <property type="match status" value="1"/>
</dbReference>
<dbReference type="Gene3D" id="3.40.50.1010">
    <property type="entry name" value="5'-nuclease"/>
    <property type="match status" value="1"/>
</dbReference>
<gene>
    <name evidence="7" type="ORF">THAOC_30881</name>
</gene>
<dbReference type="Pfam" id="PF00270">
    <property type="entry name" value="DEAD"/>
    <property type="match status" value="1"/>
</dbReference>
<dbReference type="GO" id="GO:0016787">
    <property type="term" value="F:hydrolase activity"/>
    <property type="evidence" value="ECO:0007669"/>
    <property type="project" value="UniProtKB-KW"/>
</dbReference>
<sequence>ASGGASVGRGLGAQQMHESIARPCAAARLKTPARLANPRLVPLKGIRIIPDHGAYPVDNPPQMHPYRVGDQENWFPGLVHPTKTGDMQEVSRDGTNNMGFGTRRRGSQNAKRSHGGARPERPPPPDFRPATTRRSHPSPPWDDSRRGWTGADLPPLPSGEQDTQIVPPRFRHDGRRGFGQTALPPRECAPDPPARRDDRLPHLSDRAARSQGAGVGTYLDGPAQRMKSAERRRRSNQRQDEWENVRQLCVNGRLPGESRSSRYRSDARRQSREQNARDMSILPGRASASNGGSGGASNGEGESDELFNLQHFPFSPLSLEQVERSLFAFEEFAHILGAGPDSISIVHCEGEADVEVARASAEDHTGDTYLVGNDSDFLVYGFPDREESFINSGEVRYIPFDELDCSGDVAVARKVMTRRYACDLMGLPDSRSMIELGILLSNDYTRSRIRCEDMKKQKAYWKSLRWRREVGGEGHEETEALPLEDEMDRHDVDAVAQHVGEKVCGGWALTSTDPSLRLAIDYSYRLYSFGDVSSFPDTVPDESGEEEEKSDNDDMHYIEQRHVDAFRMTVDLVMFNKHHTMEFPANPLGYGDLQALHVLERCLVESTRRRDADRMPSRVFDRSLYHSCLEVCSAGEAEAEKASADDTAEETKESGVEEHTVLPIDEHEGEILRAVRTQRITIIHGETGCGKSSRVPCMLLRASPPEPTATAPEVKMIVSQPRRIAAKALAERVRSCEPDLADKIGLRMGHGIREYETKDTRAWFVTTGYVVRLLANHPGWFDTHSHLIIDEVHERSVDTDILCLLCRRLLNSHPTIRLVLMSATMAAELYQQYFGVPQPPIHVGARRFPIKEYFVEELASALYLGPRDARLATDIYKDCERSKAQHAPSNPTMDKLHNLAASITASVGGHGSSVLIFVPGMSDIEAISDRVDCLNVPGVEFVCLPIHSDVPFEEQMAAFEPPGEGEVKVIIATNAAESSVTLPDVDHVICLGLCKQIMYNNQSHRQMLSSTWISRASATQRAGRTGRVRPGNVYRLYSRNCFKHYMDPYESGEMVRIPLDQVILSLRDMMNEAVTPILLDCLEPPDVTNIERSFESLHTSNFITDASDQGEITSLGGLVVALGIDLALGALVGLGIQFGVPAEAIELAAILSMPKTPWKISSPMYHSTDQFNEIVTETFASRCFFDFGSYSEPLAAANLLHDFRNASNKSQFCWKHSVNATRMKHVSGSARSIRCRVAEKLNIRSQVLEADDPPYRLPAAKILILRLLQVWLFHDTLVENVIGKNFAKKNKIQRIGESLAVELKGQPIRREHLEQVLDPDKYSFDLITEGNISQNGTFGTSSFRSNPNEFMGKLEIRFTSYILDKKIELGYIQHSSGLKVVVPVQVWEAASSSQLQENLYSGYEILSSMRVRYQEVANKRGIHERSCGLFQPVEPDGDPESEADRMVFVISIRLTSKQQKKFKAFIDSNATQSRIQSIVGLRVNEPAGERAGFTVFSSIECTKIANQDLKDMPGKVTQKVVFHHCDTEVDDTAHPLVAQDTPRGLRLLSVLASERRRDNFIRLSSVEETDVPRPTPQEIDINIPRALSINNGRWRMKSGGGMAFVPANSIPSSCLPLDEGEDIVLFACCANTLELKGGSFRVEGLTLLPPGKLWVGLALLTFGIHPKTGLAIVTGSDAYNESKAGVEGLDGFVEEVWKFLKGGRDEETGCWRVIEALGFHESCMDMGESLQCQPNKIEHICEIFNGLNGEDIECWEGYDVSLQKQNEAFTDVPTFTESAKLKKKRQQRKNNRKVKDVASTLVRDNSSLSIEEARKLLQPHIKPKQTNPHKSNAGSKKKKKAKKKKQSKNVSVNQADIDTDDNGNTGLDILSLCGT</sequence>
<feature type="compositionally biased region" description="Basic and acidic residues" evidence="4">
    <location>
        <begin position="193"/>
        <end position="208"/>
    </location>
</feature>
<dbReference type="Gene3D" id="3.40.50.300">
    <property type="entry name" value="P-loop containing nucleotide triphosphate hydrolases"/>
    <property type="match status" value="2"/>
</dbReference>
<evidence type="ECO:0000259" key="6">
    <source>
        <dbReference type="PROSITE" id="PS51194"/>
    </source>
</evidence>
<accession>K0RU78</accession>
<dbReference type="eggNOG" id="KOG0920">
    <property type="taxonomic scope" value="Eukaryota"/>
</dbReference>
<evidence type="ECO:0000256" key="1">
    <source>
        <dbReference type="ARBA" id="ARBA00022741"/>
    </source>
</evidence>
<dbReference type="GO" id="GO:0003723">
    <property type="term" value="F:RNA binding"/>
    <property type="evidence" value="ECO:0007669"/>
    <property type="project" value="TreeGrafter"/>
</dbReference>
<evidence type="ECO:0000313" key="7">
    <source>
        <dbReference type="EMBL" id="EJK50177.1"/>
    </source>
</evidence>
<proteinExistence type="predicted"/>
<feature type="compositionally biased region" description="Basic residues" evidence="4">
    <location>
        <begin position="1835"/>
        <end position="1847"/>
    </location>
</feature>
<feature type="compositionally biased region" description="Basic residues" evidence="4">
    <location>
        <begin position="102"/>
        <end position="115"/>
    </location>
</feature>
<dbReference type="GO" id="GO:0004386">
    <property type="term" value="F:helicase activity"/>
    <property type="evidence" value="ECO:0007669"/>
    <property type="project" value="TreeGrafter"/>
</dbReference>
<reference evidence="7 8" key="1">
    <citation type="journal article" date="2012" name="Genome Biol.">
        <title>Genome and low-iron response of an oceanic diatom adapted to chronic iron limitation.</title>
        <authorList>
            <person name="Lommer M."/>
            <person name="Specht M."/>
            <person name="Roy A.S."/>
            <person name="Kraemer L."/>
            <person name="Andreson R."/>
            <person name="Gutowska M.A."/>
            <person name="Wolf J."/>
            <person name="Bergner S.V."/>
            <person name="Schilhabel M.B."/>
            <person name="Klostermeier U.C."/>
            <person name="Beiko R.G."/>
            <person name="Rosenstiel P."/>
            <person name="Hippler M."/>
            <person name="Laroche J."/>
        </authorList>
    </citation>
    <scope>NUCLEOTIDE SEQUENCE [LARGE SCALE GENOMIC DNA]</scope>
    <source>
        <strain evidence="7 8">CCMP1005</strain>
    </source>
</reference>
<feature type="domain" description="Helicase ATP-binding" evidence="5">
    <location>
        <begin position="672"/>
        <end position="843"/>
    </location>
</feature>